<gene>
    <name evidence="1" type="ORF">Tco_1015422</name>
</gene>
<dbReference type="EMBL" id="BQNB010017503">
    <property type="protein sequence ID" value="GJT63942.1"/>
    <property type="molecule type" value="Genomic_DNA"/>
</dbReference>
<name>A0ABQ5FML6_9ASTR</name>
<organism evidence="1 2">
    <name type="scientific">Tanacetum coccineum</name>
    <dbReference type="NCBI Taxonomy" id="301880"/>
    <lineage>
        <taxon>Eukaryota</taxon>
        <taxon>Viridiplantae</taxon>
        <taxon>Streptophyta</taxon>
        <taxon>Embryophyta</taxon>
        <taxon>Tracheophyta</taxon>
        <taxon>Spermatophyta</taxon>
        <taxon>Magnoliopsida</taxon>
        <taxon>eudicotyledons</taxon>
        <taxon>Gunneridae</taxon>
        <taxon>Pentapetalae</taxon>
        <taxon>asterids</taxon>
        <taxon>campanulids</taxon>
        <taxon>Asterales</taxon>
        <taxon>Asteraceae</taxon>
        <taxon>Asteroideae</taxon>
        <taxon>Anthemideae</taxon>
        <taxon>Anthemidinae</taxon>
        <taxon>Tanacetum</taxon>
    </lineage>
</organism>
<accession>A0ABQ5FML6</accession>
<reference evidence="1" key="2">
    <citation type="submission" date="2022-01" db="EMBL/GenBank/DDBJ databases">
        <authorList>
            <person name="Yamashiro T."/>
            <person name="Shiraishi A."/>
            <person name="Satake H."/>
            <person name="Nakayama K."/>
        </authorList>
    </citation>
    <scope>NUCLEOTIDE SEQUENCE</scope>
</reference>
<dbReference type="Proteomes" id="UP001151760">
    <property type="component" value="Unassembled WGS sequence"/>
</dbReference>
<reference evidence="1" key="1">
    <citation type="journal article" date="2022" name="Int. J. Mol. Sci.">
        <title>Draft Genome of Tanacetum Coccineum: Genomic Comparison of Closely Related Tanacetum-Family Plants.</title>
        <authorList>
            <person name="Yamashiro T."/>
            <person name="Shiraishi A."/>
            <person name="Nakayama K."/>
            <person name="Satake H."/>
        </authorList>
    </citation>
    <scope>NUCLEOTIDE SEQUENCE</scope>
</reference>
<evidence type="ECO:0000313" key="2">
    <source>
        <dbReference type="Proteomes" id="UP001151760"/>
    </source>
</evidence>
<evidence type="ECO:0000313" key="1">
    <source>
        <dbReference type="EMBL" id="GJT63942.1"/>
    </source>
</evidence>
<comment type="caution">
    <text evidence="1">The sequence shown here is derived from an EMBL/GenBank/DDBJ whole genome shotgun (WGS) entry which is preliminary data.</text>
</comment>
<keyword evidence="2" id="KW-1185">Reference proteome</keyword>
<protein>
    <submittedName>
        <fullName evidence="1">Uncharacterized protein</fullName>
    </submittedName>
</protein>
<proteinExistence type="predicted"/>
<sequence length="243" mass="28934">MDSNGHSCCSLVKIMRLSQVRCFSTWINYTSNWTKTNFKKMDPWQPFRHDNNKFQMFIDSQFTLDYDSQMTDKYFAEYTRIEYDRRVNKRQTQTHESKVDTRKTLDADLVVTKSNGTESEVQDESIMTGMYRSRDADIRPIYDEEPMDEEQITAKCDIFAIRQQHTEQPEIINEGRVDQYLEQRQVKSLMLDSSPDNQTTDYSKQSLESENILLQMTVPYFKMNFFKMEAHCNALELKYQIML</sequence>